<dbReference type="PANTHER" id="PTHR48081:SF8">
    <property type="entry name" value="ALPHA_BETA HYDROLASE FOLD-3 DOMAIN-CONTAINING PROTEIN-RELATED"/>
    <property type="match status" value="1"/>
</dbReference>
<reference evidence="3 4" key="1">
    <citation type="submission" date="2024-06" db="EMBL/GenBank/DDBJ databases">
        <title>The Natural Products Discovery Center: Release of the First 8490 Sequenced Strains for Exploring Actinobacteria Biosynthetic Diversity.</title>
        <authorList>
            <person name="Kalkreuter E."/>
            <person name="Kautsar S.A."/>
            <person name="Yang D."/>
            <person name="Bader C.D."/>
            <person name="Teijaro C.N."/>
            <person name="Fluegel L."/>
            <person name="Davis C.M."/>
            <person name="Simpson J.R."/>
            <person name="Lauterbach L."/>
            <person name="Steele A.D."/>
            <person name="Gui C."/>
            <person name="Meng S."/>
            <person name="Li G."/>
            <person name="Viehrig K."/>
            <person name="Ye F."/>
            <person name="Su P."/>
            <person name="Kiefer A.F."/>
            <person name="Nichols A."/>
            <person name="Cepeda A.J."/>
            <person name="Yan W."/>
            <person name="Fan B."/>
            <person name="Jiang Y."/>
            <person name="Adhikari A."/>
            <person name="Zheng C.-J."/>
            <person name="Schuster L."/>
            <person name="Cowan T.M."/>
            <person name="Smanski M.J."/>
            <person name="Chevrette M.G."/>
            <person name="De Carvalho L.P.S."/>
            <person name="Shen B."/>
        </authorList>
    </citation>
    <scope>NUCLEOTIDE SEQUENCE [LARGE SCALE GENOMIC DNA]</scope>
    <source>
        <strain evidence="3 4">NPDC048946</strain>
    </source>
</reference>
<evidence type="ECO:0000313" key="4">
    <source>
        <dbReference type="Proteomes" id="UP001551482"/>
    </source>
</evidence>
<keyword evidence="4" id="KW-1185">Reference proteome</keyword>
<proteinExistence type="predicted"/>
<evidence type="ECO:0000256" key="1">
    <source>
        <dbReference type="ARBA" id="ARBA00022801"/>
    </source>
</evidence>
<dbReference type="SUPFAM" id="SSF53474">
    <property type="entry name" value="alpha/beta-Hydrolases"/>
    <property type="match status" value="1"/>
</dbReference>
<feature type="domain" description="Alpha/beta hydrolase fold-3" evidence="2">
    <location>
        <begin position="45"/>
        <end position="250"/>
    </location>
</feature>
<dbReference type="EMBL" id="JBEZFP010000192">
    <property type="protein sequence ID" value="MEU8139680.1"/>
    <property type="molecule type" value="Genomic_DNA"/>
</dbReference>
<evidence type="ECO:0000259" key="2">
    <source>
        <dbReference type="Pfam" id="PF07859"/>
    </source>
</evidence>
<comment type="caution">
    <text evidence="3">The sequence shown here is derived from an EMBL/GenBank/DDBJ whole genome shotgun (WGS) entry which is preliminary data.</text>
</comment>
<dbReference type="RefSeq" id="WP_358363924.1">
    <property type="nucleotide sequence ID" value="NZ_JBEZFP010000192.1"/>
</dbReference>
<dbReference type="PANTHER" id="PTHR48081">
    <property type="entry name" value="AB HYDROLASE SUPERFAMILY PROTEIN C4A8.06C"/>
    <property type="match status" value="1"/>
</dbReference>
<dbReference type="InterPro" id="IPR013094">
    <property type="entry name" value="AB_hydrolase_3"/>
</dbReference>
<sequence>MPYNVSWESAVIPAGDHEVPARVYRSGSGAAGPVGVAGSSAPGVLVWAHGGSWHSGAVAEWHPALAHLASLTGATVVGVDYRLAPAHPHPAPLADVLAAVAWADERAGGAPVVVGGDSAGATLAASAALVRRDAGLPLAGQVLAYPPIDPACRAASYHRDPGAFPRRTDLAAAWRAYRGGRGTGGGPGRGGAGYSTPAEATDVAGVAPAVLVVGALDPVVDDVRAYAHALVAAGVSVTLHELPGVGHGAFLGSPEFRRRVGVAYEEIRDVRQFDGSAR</sequence>
<accession>A0ABV3DV95</accession>
<name>A0ABV3DV95_9ACTN</name>
<protein>
    <submittedName>
        <fullName evidence="3">Alpha/beta hydrolase fold domain-containing protein</fullName>
    </submittedName>
</protein>
<dbReference type="InterPro" id="IPR029058">
    <property type="entry name" value="AB_hydrolase_fold"/>
</dbReference>
<gene>
    <name evidence="3" type="ORF">AB0C36_40085</name>
</gene>
<dbReference type="InterPro" id="IPR050300">
    <property type="entry name" value="GDXG_lipolytic_enzyme"/>
</dbReference>
<dbReference type="GO" id="GO:0016787">
    <property type="term" value="F:hydrolase activity"/>
    <property type="evidence" value="ECO:0007669"/>
    <property type="project" value="UniProtKB-KW"/>
</dbReference>
<evidence type="ECO:0000313" key="3">
    <source>
        <dbReference type="EMBL" id="MEU8139680.1"/>
    </source>
</evidence>
<organism evidence="3 4">
    <name type="scientific">Streptodolium elevatio</name>
    <dbReference type="NCBI Taxonomy" id="3157996"/>
    <lineage>
        <taxon>Bacteria</taxon>
        <taxon>Bacillati</taxon>
        <taxon>Actinomycetota</taxon>
        <taxon>Actinomycetes</taxon>
        <taxon>Kitasatosporales</taxon>
        <taxon>Streptomycetaceae</taxon>
        <taxon>Streptodolium</taxon>
    </lineage>
</organism>
<dbReference type="Pfam" id="PF07859">
    <property type="entry name" value="Abhydrolase_3"/>
    <property type="match status" value="1"/>
</dbReference>
<dbReference type="Gene3D" id="3.40.50.1820">
    <property type="entry name" value="alpha/beta hydrolase"/>
    <property type="match status" value="1"/>
</dbReference>
<keyword evidence="1 3" id="KW-0378">Hydrolase</keyword>
<dbReference type="Proteomes" id="UP001551482">
    <property type="component" value="Unassembled WGS sequence"/>
</dbReference>